<dbReference type="Proteomes" id="UP000694044">
    <property type="component" value="Unassembled WGS sequence"/>
</dbReference>
<reference evidence="1" key="1">
    <citation type="submission" date="2021-02" db="EMBL/GenBank/DDBJ databases">
        <authorList>
            <person name="Palmer J.M."/>
        </authorList>
    </citation>
    <scope>NUCLEOTIDE SEQUENCE</scope>
    <source>
        <strain evidence="1">SCRP734</strain>
    </source>
</reference>
<protein>
    <submittedName>
        <fullName evidence="1">Uncharacterized protein</fullName>
    </submittedName>
</protein>
<keyword evidence="2" id="KW-1185">Reference proteome</keyword>
<sequence>MRTNDTSLRWREYLERLRDLRGLEYGGVPCSKSCNGSQAGRGGSFFSLRQATLHKSLSEGLISGAYRCAPPPPGSSQQLGDGVFDTLVLHDPVLPAFEELEENRRVGSAANIER</sequence>
<proteinExistence type="predicted"/>
<organism evidence="1 2">
    <name type="scientific">Phytophthora pseudosyringae</name>
    <dbReference type="NCBI Taxonomy" id="221518"/>
    <lineage>
        <taxon>Eukaryota</taxon>
        <taxon>Sar</taxon>
        <taxon>Stramenopiles</taxon>
        <taxon>Oomycota</taxon>
        <taxon>Peronosporomycetes</taxon>
        <taxon>Peronosporales</taxon>
        <taxon>Peronosporaceae</taxon>
        <taxon>Phytophthora</taxon>
    </lineage>
</organism>
<dbReference type="EMBL" id="JAGDFM010001018">
    <property type="protein sequence ID" value="KAG7375647.1"/>
    <property type="molecule type" value="Genomic_DNA"/>
</dbReference>
<accession>A0A8T1V2Z9</accession>
<name>A0A8T1V2Z9_9STRA</name>
<comment type="caution">
    <text evidence="1">The sequence shown here is derived from an EMBL/GenBank/DDBJ whole genome shotgun (WGS) entry which is preliminary data.</text>
</comment>
<dbReference type="AlphaFoldDB" id="A0A8T1V2Z9"/>
<evidence type="ECO:0000313" key="2">
    <source>
        <dbReference type="Proteomes" id="UP000694044"/>
    </source>
</evidence>
<evidence type="ECO:0000313" key="1">
    <source>
        <dbReference type="EMBL" id="KAG7375647.1"/>
    </source>
</evidence>
<gene>
    <name evidence="1" type="ORF">PHYPSEUDO_000357</name>
</gene>